<gene>
    <name evidence="3" type="ORF">F0919_08810</name>
</gene>
<evidence type="ECO:0000256" key="1">
    <source>
        <dbReference type="SAM" id="SignalP"/>
    </source>
</evidence>
<evidence type="ECO:0000313" key="4">
    <source>
        <dbReference type="Proteomes" id="UP000323632"/>
    </source>
</evidence>
<feature type="signal peptide" evidence="1">
    <location>
        <begin position="1"/>
        <end position="22"/>
    </location>
</feature>
<reference evidence="3 4" key="1">
    <citation type="submission" date="2019-09" db="EMBL/GenBank/DDBJ databases">
        <title>Genome sequence and assembly of Taibaiella sp.</title>
        <authorList>
            <person name="Chhetri G."/>
        </authorList>
    </citation>
    <scope>NUCLEOTIDE SEQUENCE [LARGE SCALE GENOMIC DNA]</scope>
    <source>
        <strain evidence="3 4">KVB11</strain>
    </source>
</reference>
<keyword evidence="1" id="KW-0732">Signal</keyword>
<accession>A0A5M6CHQ9</accession>
<protein>
    <submittedName>
        <fullName evidence="3">T9SS type A sorting domain-containing protein</fullName>
    </submittedName>
</protein>
<evidence type="ECO:0000259" key="2">
    <source>
        <dbReference type="Pfam" id="PF18962"/>
    </source>
</evidence>
<sequence>MKNALFTLAFPICLLCSLCASGQKIHITDTSNLWITRRFVDGGLEPDYYDYINFKYKDTIVNTNGHTYNYLQIGNNSNFSIREEGNKVFLRAYKRYYSIATYFNDTTNEFLYFDYDLQVNDTLTLPITDGSVPSSQMFSKHVVLSIDSTEINNTWHKRFHMNPISGFDGYYEFIEGIGTYWGPIITSQWVTSTGLHYIVCFKNNNTTPLSDLTDCNHITAVSELGESGDQYFHIYPNPANEEITIDYSGVKNSKYIISILDLSGKVLLKTTFQSKKPLDISKLLSGMYIIQIADENGILFHDKMIIRK</sequence>
<keyword evidence="4" id="KW-1185">Reference proteome</keyword>
<evidence type="ECO:0000313" key="3">
    <source>
        <dbReference type="EMBL" id="KAA5534704.1"/>
    </source>
</evidence>
<feature type="domain" description="Secretion system C-terminal sorting" evidence="2">
    <location>
        <begin position="234"/>
        <end position="306"/>
    </location>
</feature>
<proteinExistence type="predicted"/>
<dbReference type="InterPro" id="IPR026444">
    <property type="entry name" value="Secre_tail"/>
</dbReference>
<dbReference type="Pfam" id="PF18962">
    <property type="entry name" value="Por_Secre_tail"/>
    <property type="match status" value="1"/>
</dbReference>
<dbReference type="EMBL" id="VWSH01000002">
    <property type="protein sequence ID" value="KAA5534704.1"/>
    <property type="molecule type" value="Genomic_DNA"/>
</dbReference>
<dbReference type="Proteomes" id="UP000323632">
    <property type="component" value="Unassembled WGS sequence"/>
</dbReference>
<organism evidence="3 4">
    <name type="scientific">Taibaiella lutea</name>
    <dbReference type="NCBI Taxonomy" id="2608001"/>
    <lineage>
        <taxon>Bacteria</taxon>
        <taxon>Pseudomonadati</taxon>
        <taxon>Bacteroidota</taxon>
        <taxon>Chitinophagia</taxon>
        <taxon>Chitinophagales</taxon>
        <taxon>Chitinophagaceae</taxon>
        <taxon>Taibaiella</taxon>
    </lineage>
</organism>
<dbReference type="AlphaFoldDB" id="A0A5M6CHQ9"/>
<feature type="chain" id="PRO_5024412232" evidence="1">
    <location>
        <begin position="23"/>
        <end position="308"/>
    </location>
</feature>
<name>A0A5M6CHQ9_9BACT</name>
<dbReference type="NCBIfam" id="TIGR04183">
    <property type="entry name" value="Por_Secre_tail"/>
    <property type="match status" value="1"/>
</dbReference>
<comment type="caution">
    <text evidence="3">The sequence shown here is derived from an EMBL/GenBank/DDBJ whole genome shotgun (WGS) entry which is preliminary data.</text>
</comment>
<dbReference type="RefSeq" id="WP_150032383.1">
    <property type="nucleotide sequence ID" value="NZ_VWSH01000002.1"/>
</dbReference>